<reference evidence="3" key="1">
    <citation type="journal article" date="2017" name="Nat. Ecol. Evol.">
        <title>Genome expansion and lineage-specific genetic innovations in the forest pathogenic fungi Armillaria.</title>
        <authorList>
            <person name="Sipos G."/>
            <person name="Prasanna A.N."/>
            <person name="Walter M.C."/>
            <person name="O'Connor E."/>
            <person name="Balint B."/>
            <person name="Krizsan K."/>
            <person name="Kiss B."/>
            <person name="Hess J."/>
            <person name="Varga T."/>
            <person name="Slot J."/>
            <person name="Riley R."/>
            <person name="Boka B."/>
            <person name="Rigling D."/>
            <person name="Barry K."/>
            <person name="Lee J."/>
            <person name="Mihaltcheva S."/>
            <person name="LaButti K."/>
            <person name="Lipzen A."/>
            <person name="Waldron R."/>
            <person name="Moloney N.M."/>
            <person name="Sperisen C."/>
            <person name="Kredics L."/>
            <person name="Vagvoelgyi C."/>
            <person name="Patrignani A."/>
            <person name="Fitzpatrick D."/>
            <person name="Nagy I."/>
            <person name="Doyle S."/>
            <person name="Anderson J.B."/>
            <person name="Grigoriev I.V."/>
            <person name="Gueldener U."/>
            <person name="Muensterkoetter M."/>
            <person name="Nagy L.G."/>
        </authorList>
    </citation>
    <scope>NUCLEOTIDE SEQUENCE [LARGE SCALE GENOMIC DNA]</scope>
    <source>
        <strain evidence="3">Ar21-2</strain>
    </source>
</reference>
<name>A0A2H3DVL7_ARMGA</name>
<organism evidence="2 3">
    <name type="scientific">Armillaria gallica</name>
    <name type="common">Bulbous honey fungus</name>
    <name type="synonym">Armillaria bulbosa</name>
    <dbReference type="NCBI Taxonomy" id="47427"/>
    <lineage>
        <taxon>Eukaryota</taxon>
        <taxon>Fungi</taxon>
        <taxon>Dikarya</taxon>
        <taxon>Basidiomycota</taxon>
        <taxon>Agaricomycotina</taxon>
        <taxon>Agaricomycetes</taxon>
        <taxon>Agaricomycetidae</taxon>
        <taxon>Agaricales</taxon>
        <taxon>Marasmiineae</taxon>
        <taxon>Physalacriaceae</taxon>
        <taxon>Armillaria</taxon>
    </lineage>
</organism>
<keyword evidence="3" id="KW-1185">Reference proteome</keyword>
<evidence type="ECO:0000256" key="1">
    <source>
        <dbReference type="SAM" id="Phobius"/>
    </source>
</evidence>
<dbReference type="InParanoid" id="A0A2H3DVL7"/>
<dbReference type="EMBL" id="KZ293648">
    <property type="protein sequence ID" value="PBK98100.1"/>
    <property type="molecule type" value="Genomic_DNA"/>
</dbReference>
<sequence length="76" mass="8518">MPTVPYTVTAVQVTAVSRMAKGPRRYGTGFARIQYRTGPVYRIRVAFRRSVIYVGIAPCLILAHPYSNRTNTAVKM</sequence>
<proteinExistence type="predicted"/>
<keyword evidence="1" id="KW-1133">Transmembrane helix</keyword>
<accession>A0A2H3DVL7</accession>
<evidence type="ECO:0000313" key="2">
    <source>
        <dbReference type="EMBL" id="PBK98100.1"/>
    </source>
</evidence>
<dbReference type="AlphaFoldDB" id="A0A2H3DVL7"/>
<protein>
    <submittedName>
        <fullName evidence="2">Uncharacterized protein</fullName>
    </submittedName>
</protein>
<feature type="transmembrane region" description="Helical" evidence="1">
    <location>
        <begin position="50"/>
        <end position="67"/>
    </location>
</feature>
<keyword evidence="1" id="KW-0812">Transmembrane</keyword>
<keyword evidence="1" id="KW-0472">Membrane</keyword>
<gene>
    <name evidence="2" type="ORF">ARMGADRAFT_568050</name>
</gene>
<dbReference type="Proteomes" id="UP000217790">
    <property type="component" value="Unassembled WGS sequence"/>
</dbReference>
<evidence type="ECO:0000313" key="3">
    <source>
        <dbReference type="Proteomes" id="UP000217790"/>
    </source>
</evidence>